<proteinExistence type="predicted"/>
<dbReference type="Proteomes" id="UP001152523">
    <property type="component" value="Unassembled WGS sequence"/>
</dbReference>
<evidence type="ECO:0000313" key="2">
    <source>
        <dbReference type="EMBL" id="CAH9112947.1"/>
    </source>
</evidence>
<evidence type="ECO:0000313" key="3">
    <source>
        <dbReference type="Proteomes" id="UP001152523"/>
    </source>
</evidence>
<protein>
    <submittedName>
        <fullName evidence="2">Uncharacterized protein</fullName>
    </submittedName>
</protein>
<accession>A0AAV0DZ63</accession>
<keyword evidence="1" id="KW-0812">Transmembrane</keyword>
<organism evidence="2 3">
    <name type="scientific">Cuscuta epithymum</name>
    <dbReference type="NCBI Taxonomy" id="186058"/>
    <lineage>
        <taxon>Eukaryota</taxon>
        <taxon>Viridiplantae</taxon>
        <taxon>Streptophyta</taxon>
        <taxon>Embryophyta</taxon>
        <taxon>Tracheophyta</taxon>
        <taxon>Spermatophyta</taxon>
        <taxon>Magnoliopsida</taxon>
        <taxon>eudicotyledons</taxon>
        <taxon>Gunneridae</taxon>
        <taxon>Pentapetalae</taxon>
        <taxon>asterids</taxon>
        <taxon>lamiids</taxon>
        <taxon>Solanales</taxon>
        <taxon>Convolvulaceae</taxon>
        <taxon>Cuscuteae</taxon>
        <taxon>Cuscuta</taxon>
        <taxon>Cuscuta subgen. Cuscuta</taxon>
    </lineage>
</organism>
<keyword evidence="1" id="KW-0472">Membrane</keyword>
<feature type="transmembrane region" description="Helical" evidence="1">
    <location>
        <begin position="33"/>
        <end position="54"/>
    </location>
</feature>
<gene>
    <name evidence="2" type="ORF">CEPIT_LOCUS20117</name>
</gene>
<dbReference type="AlphaFoldDB" id="A0AAV0DZ63"/>
<reference evidence="2" key="1">
    <citation type="submission" date="2022-07" db="EMBL/GenBank/DDBJ databases">
        <authorList>
            <person name="Macas J."/>
            <person name="Novak P."/>
            <person name="Neumann P."/>
        </authorList>
    </citation>
    <scope>NUCLEOTIDE SEQUENCE</scope>
</reference>
<feature type="transmembrane region" description="Helical" evidence="1">
    <location>
        <begin position="92"/>
        <end position="111"/>
    </location>
</feature>
<sequence>MYTAVYTSSTQHKNSHPLLFQPINPYPPSFLSFHFFLSFPAPNFLLPIPLSFFFSLPPCAQHLQPLFFSLYLHFFSLPLSLFSFSFLSLSPFLHLFSSLFFFFPVCSHFFCRSKSGQKNRRSHNLNLLCSLKYYS</sequence>
<keyword evidence="3" id="KW-1185">Reference proteome</keyword>
<name>A0AAV0DZ63_9ASTE</name>
<evidence type="ECO:0000256" key="1">
    <source>
        <dbReference type="SAM" id="Phobius"/>
    </source>
</evidence>
<dbReference type="EMBL" id="CAMAPF010000201">
    <property type="protein sequence ID" value="CAH9112947.1"/>
    <property type="molecule type" value="Genomic_DNA"/>
</dbReference>
<comment type="caution">
    <text evidence="2">The sequence shown here is derived from an EMBL/GenBank/DDBJ whole genome shotgun (WGS) entry which is preliminary data.</text>
</comment>
<keyword evidence="1" id="KW-1133">Transmembrane helix</keyword>
<feature type="transmembrane region" description="Helical" evidence="1">
    <location>
        <begin position="66"/>
        <end position="86"/>
    </location>
</feature>